<accession>A0ABZ1U7N7</accession>
<dbReference type="InterPro" id="IPR050250">
    <property type="entry name" value="Macrolide_Exporter_MacB"/>
</dbReference>
<evidence type="ECO:0000313" key="2">
    <source>
        <dbReference type="EMBL" id="WUQ87187.1"/>
    </source>
</evidence>
<feature type="transmembrane region" description="Helical" evidence="1">
    <location>
        <begin position="843"/>
        <end position="876"/>
    </location>
</feature>
<keyword evidence="1" id="KW-0472">Membrane</keyword>
<dbReference type="Proteomes" id="UP001432222">
    <property type="component" value="Chromosome"/>
</dbReference>
<feature type="transmembrane region" description="Helical" evidence="1">
    <location>
        <begin position="465"/>
        <end position="485"/>
    </location>
</feature>
<dbReference type="PANTHER" id="PTHR30572:SF4">
    <property type="entry name" value="ABC TRANSPORTER PERMEASE YTRF"/>
    <property type="match status" value="1"/>
</dbReference>
<dbReference type="EMBL" id="CP108110">
    <property type="protein sequence ID" value="WUQ87187.1"/>
    <property type="molecule type" value="Genomic_DNA"/>
</dbReference>
<feature type="transmembrane region" description="Helical" evidence="1">
    <location>
        <begin position="436"/>
        <end position="453"/>
    </location>
</feature>
<feature type="transmembrane region" description="Helical" evidence="1">
    <location>
        <begin position="525"/>
        <end position="543"/>
    </location>
</feature>
<keyword evidence="1" id="KW-1133">Transmembrane helix</keyword>
<feature type="transmembrane region" description="Helical" evidence="1">
    <location>
        <begin position="396"/>
        <end position="415"/>
    </location>
</feature>
<evidence type="ECO:0000313" key="3">
    <source>
        <dbReference type="Proteomes" id="UP001432222"/>
    </source>
</evidence>
<organism evidence="2 3">
    <name type="scientific">Kitasatospora purpeofusca</name>
    <dbReference type="NCBI Taxonomy" id="67352"/>
    <lineage>
        <taxon>Bacteria</taxon>
        <taxon>Bacillati</taxon>
        <taxon>Actinomycetota</taxon>
        <taxon>Actinomycetes</taxon>
        <taxon>Kitasatosporales</taxon>
        <taxon>Streptomycetaceae</taxon>
        <taxon>Kitasatospora</taxon>
    </lineage>
</organism>
<evidence type="ECO:0000256" key="1">
    <source>
        <dbReference type="SAM" id="Phobius"/>
    </source>
</evidence>
<feature type="transmembrane region" description="Helical" evidence="1">
    <location>
        <begin position="896"/>
        <end position="919"/>
    </location>
</feature>
<feature type="transmembrane region" description="Helical" evidence="1">
    <location>
        <begin position="364"/>
        <end position="390"/>
    </location>
</feature>
<protein>
    <recommendedName>
        <fullName evidence="4">ABC transport system permease protein</fullName>
    </recommendedName>
</protein>
<reference evidence="2" key="1">
    <citation type="submission" date="2022-10" db="EMBL/GenBank/DDBJ databases">
        <title>The complete genomes of actinobacterial strains from the NBC collection.</title>
        <authorList>
            <person name="Joergensen T.S."/>
            <person name="Alvarez Arevalo M."/>
            <person name="Sterndorff E.B."/>
            <person name="Faurdal D."/>
            <person name="Vuksanovic O."/>
            <person name="Mourched A.-S."/>
            <person name="Charusanti P."/>
            <person name="Shaw S."/>
            <person name="Blin K."/>
            <person name="Weber T."/>
        </authorList>
    </citation>
    <scope>NUCLEOTIDE SEQUENCE</scope>
    <source>
        <strain evidence="2">NBC_00222</strain>
    </source>
</reference>
<keyword evidence="1" id="KW-0812">Transmembrane</keyword>
<feature type="transmembrane region" description="Helical" evidence="1">
    <location>
        <begin position="20"/>
        <end position="39"/>
    </location>
</feature>
<name>A0ABZ1U7N7_9ACTN</name>
<feature type="transmembrane region" description="Helical" evidence="1">
    <location>
        <begin position="797"/>
        <end position="822"/>
    </location>
</feature>
<proteinExistence type="predicted"/>
<evidence type="ECO:0008006" key="4">
    <source>
        <dbReference type="Google" id="ProtNLM"/>
    </source>
</evidence>
<gene>
    <name evidence="2" type="ORF">OHA16_32050</name>
</gene>
<keyword evidence="3" id="KW-1185">Reference proteome</keyword>
<dbReference type="PANTHER" id="PTHR30572">
    <property type="entry name" value="MEMBRANE COMPONENT OF TRANSPORTER-RELATED"/>
    <property type="match status" value="1"/>
</dbReference>
<sequence>MRTEHRPAPWVRTRLRATPWTALLNGVLVFVVVLLSAGLPRGVDRGEDAALHDFLRDRGIGATSLVSRSDLRPDDDSATLASVAAQLTARTGGEFRVSASGPVYGVRGVRPKVLGNPQLSRPDGPSPRLELRHLAGLSEHATLVEGRWPTAAPGRPLPIVVAEPTAEKLGIRVGDVLTEELQPGMKRSPDTEVVGTFRVNDDSDPYWTDLYCLRRPCLEIPETFEWLRSWSAVGLTGGDELPRLMEWAKGGELSWRLPVDPDSLRADRLPDAAHELASYLSGPTAADLAAATGRTDLRTFSSLPDLFTLATARRDAAAPLAALGPAGLAGVVTVVLCLAAALAADRRGPELLLLQARGGSRRDVLRRLLGEGATVVLPGAALGTLLALLLLPAPRWGTALFAAAAATLCALLAFPARALMLLTPRRAVRRGGARRLVGELGLLLLTAAAVVEVRRRGAAPPGAGIDPLLVAAPLLIALCTGLLLARIQPPLIGALARAVGRRRGAVGFLGLAGAARGAGGRPRPAVLPTLALLLAVTTAGFGADVIEAVDSGRAREARLATGGDVMVSAPKGFGLADSFAERADRLPGVRAATNVTLLTDAAVLRPGERHLTISLVVVDPTAYAEISRSVGRGAFDPALLAAPDGPTGPDAREAPVPALYSRGLVEQLGGRAGAERIYLTSTGELRAQYAGTIDATPALRDSTHPFVVLPAGPATARVPGLKDHGHWFAVGDIDGTAVRSLTRDLPVHPIVADTARRTGVPVVGPNPGDIPDGYLVKTSAALTAELTEDPLRQAAVLVFRVGTAGAGAFALIAALLTLVRAAPDRSAALARLRTMGLRPRQGLALILVETLPQTLLAAAGGLLASLAAVVLLGPALDLSALLGTEVPPGLPVRLGAVLPPALALTALVTAGVLAEALIAGRRQIAKELRAGDTV</sequence>
<dbReference type="RefSeq" id="WP_328957748.1">
    <property type="nucleotide sequence ID" value="NZ_CP108110.1"/>
</dbReference>
<feature type="transmembrane region" description="Helical" evidence="1">
    <location>
        <begin position="320"/>
        <end position="343"/>
    </location>
</feature>